<dbReference type="AlphaFoldDB" id="A0A6M6BCM9"/>
<dbReference type="PANTHER" id="PTHR43317:SF1">
    <property type="entry name" value="THERMOSPERMINE SYNTHASE ACAULIS5"/>
    <property type="match status" value="1"/>
</dbReference>
<reference evidence="3 4" key="1">
    <citation type="submission" date="2020-05" db="EMBL/GenBank/DDBJ databases">
        <title>Complete genome sequence of Hymenobacter sp. TS19 in Coasted Sand Dune.</title>
        <authorList>
            <person name="Lee J.-H."/>
            <person name="Jung J.-H."/>
            <person name="Jeong S."/>
            <person name="Zhao L."/>
            <person name="Kim M.-K."/>
            <person name="Seo H.-S."/>
            <person name="Lim S."/>
        </authorList>
    </citation>
    <scope>NUCLEOTIDE SEQUENCE [LARGE SCALE GENOMIC DNA]</scope>
    <source>
        <strain evidence="3 4">TS19</strain>
    </source>
</reference>
<dbReference type="CDD" id="cd02440">
    <property type="entry name" value="AdoMet_MTases"/>
    <property type="match status" value="1"/>
</dbReference>
<dbReference type="NCBIfam" id="NF037959">
    <property type="entry name" value="MFS_SpdSyn"/>
    <property type="match status" value="1"/>
</dbReference>
<proteinExistence type="predicted"/>
<dbReference type="PANTHER" id="PTHR43317">
    <property type="entry name" value="THERMOSPERMINE SYNTHASE ACAULIS5"/>
    <property type="match status" value="1"/>
</dbReference>
<dbReference type="EMBL" id="CP053538">
    <property type="protein sequence ID" value="QJX46211.1"/>
    <property type="molecule type" value="Genomic_DNA"/>
</dbReference>
<keyword evidence="1" id="KW-0620">Polyamine biosynthesis</keyword>
<evidence type="ECO:0000313" key="4">
    <source>
        <dbReference type="Proteomes" id="UP000501623"/>
    </source>
</evidence>
<gene>
    <name evidence="3" type="ORF">HMJ29_04360</name>
</gene>
<dbReference type="Gene3D" id="3.40.50.150">
    <property type="entry name" value="Vaccinia Virus protein VP39"/>
    <property type="match status" value="1"/>
</dbReference>
<dbReference type="Pfam" id="PF08241">
    <property type="entry name" value="Methyltransf_11"/>
    <property type="match status" value="1"/>
</dbReference>
<dbReference type="InterPro" id="IPR013216">
    <property type="entry name" value="Methyltransf_11"/>
</dbReference>
<evidence type="ECO:0000256" key="1">
    <source>
        <dbReference type="ARBA" id="ARBA00023115"/>
    </source>
</evidence>
<dbReference type="KEGG" id="hts:HMJ29_04360"/>
<dbReference type="Proteomes" id="UP000501623">
    <property type="component" value="Chromosome"/>
</dbReference>
<evidence type="ECO:0000313" key="3">
    <source>
        <dbReference type="EMBL" id="QJX46211.1"/>
    </source>
</evidence>
<dbReference type="SUPFAM" id="SSF53335">
    <property type="entry name" value="S-adenosyl-L-methionine-dependent methyltransferases"/>
    <property type="match status" value="1"/>
</dbReference>
<protein>
    <submittedName>
        <fullName evidence="3">Fused MFS/spermidine synthase</fullName>
    </submittedName>
</protein>
<evidence type="ECO:0000259" key="2">
    <source>
        <dbReference type="Pfam" id="PF08241"/>
    </source>
</evidence>
<dbReference type="InterPro" id="IPR029063">
    <property type="entry name" value="SAM-dependent_MTases_sf"/>
</dbReference>
<dbReference type="GO" id="GO:0006596">
    <property type="term" value="P:polyamine biosynthetic process"/>
    <property type="evidence" value="ECO:0007669"/>
    <property type="project" value="UniProtKB-KW"/>
</dbReference>
<keyword evidence="4" id="KW-1185">Reference proteome</keyword>
<sequence>MNQLLASLRRIVSYAMPLTRRVKTAYSGTVEITMDHGHKTLDTAHANYSYGSLQRVLRYGLQFTQPETAKQVLVLGLGGGSVVEVLRKTPAFKGDITAVELDPVIVQIADEEFNVRSDETLHIVCADAFAWVPTAPEQSFDLIIIDLFLDLTLPTGLSSGSFWEHIARVVQPNGRVLFNSLTANSVLIDQQPADSYWAQHGFEVKEVEVELLNLLYILRRVA</sequence>
<organism evidence="3 4">
    <name type="scientific">Hymenobacter taeanensis</name>
    <dbReference type="NCBI Taxonomy" id="2735321"/>
    <lineage>
        <taxon>Bacteria</taxon>
        <taxon>Pseudomonadati</taxon>
        <taxon>Bacteroidota</taxon>
        <taxon>Cytophagia</taxon>
        <taxon>Cytophagales</taxon>
        <taxon>Hymenobacteraceae</taxon>
        <taxon>Hymenobacter</taxon>
    </lineage>
</organism>
<dbReference type="RefSeq" id="WP_171590320.1">
    <property type="nucleotide sequence ID" value="NZ_CP053538.1"/>
</dbReference>
<dbReference type="GO" id="GO:0008757">
    <property type="term" value="F:S-adenosylmethionine-dependent methyltransferase activity"/>
    <property type="evidence" value="ECO:0007669"/>
    <property type="project" value="InterPro"/>
</dbReference>
<feature type="domain" description="Methyltransferase type 11" evidence="2">
    <location>
        <begin position="74"/>
        <end position="178"/>
    </location>
</feature>
<accession>A0A6M6BCM9</accession>
<name>A0A6M6BCM9_9BACT</name>